<dbReference type="Gene3D" id="1.10.10.10">
    <property type="entry name" value="Winged helix-like DNA-binding domain superfamily/Winged helix DNA-binding domain"/>
    <property type="match status" value="1"/>
</dbReference>
<dbReference type="PANTHER" id="PTHR30537">
    <property type="entry name" value="HTH-TYPE TRANSCRIPTIONAL REGULATOR"/>
    <property type="match status" value="1"/>
</dbReference>
<dbReference type="RefSeq" id="WP_226935391.1">
    <property type="nucleotide sequence ID" value="NZ_JACDXX010000008.1"/>
</dbReference>
<dbReference type="SUPFAM" id="SSF46785">
    <property type="entry name" value="Winged helix' DNA-binding domain"/>
    <property type="match status" value="1"/>
</dbReference>
<name>A0ABS8CNR2_9RHOB</name>
<dbReference type="Pfam" id="PF00126">
    <property type="entry name" value="HTH_1"/>
    <property type="match status" value="1"/>
</dbReference>
<evidence type="ECO:0000259" key="5">
    <source>
        <dbReference type="PROSITE" id="PS50931"/>
    </source>
</evidence>
<gene>
    <name evidence="6" type="ORF">H0485_10685</name>
</gene>
<accession>A0ABS8CNR2</accession>
<dbReference type="PROSITE" id="PS50931">
    <property type="entry name" value="HTH_LYSR"/>
    <property type="match status" value="1"/>
</dbReference>
<evidence type="ECO:0000313" key="7">
    <source>
        <dbReference type="Proteomes" id="UP001198571"/>
    </source>
</evidence>
<keyword evidence="7" id="KW-1185">Reference proteome</keyword>
<protein>
    <submittedName>
        <fullName evidence="6">LysR family transcriptional regulator</fullName>
    </submittedName>
</protein>
<evidence type="ECO:0000256" key="4">
    <source>
        <dbReference type="ARBA" id="ARBA00023163"/>
    </source>
</evidence>
<dbReference type="InterPro" id="IPR058163">
    <property type="entry name" value="LysR-type_TF_proteobact-type"/>
</dbReference>
<reference evidence="6 7" key="1">
    <citation type="submission" date="2020-07" db="EMBL/GenBank/DDBJ databases">
        <title>Pseudogemmobacter sp. nov., isolated from poultry manure in Taiwan.</title>
        <authorList>
            <person name="Lin S.-Y."/>
            <person name="Tang Y.-S."/>
            <person name="Young C.-C."/>
        </authorList>
    </citation>
    <scope>NUCLEOTIDE SEQUENCE [LARGE SCALE GENOMIC DNA]</scope>
    <source>
        <strain evidence="6 7">CC-YST710</strain>
    </source>
</reference>
<dbReference type="Proteomes" id="UP001198571">
    <property type="component" value="Unassembled WGS sequence"/>
</dbReference>
<keyword evidence="4" id="KW-0804">Transcription</keyword>
<evidence type="ECO:0000256" key="1">
    <source>
        <dbReference type="ARBA" id="ARBA00009437"/>
    </source>
</evidence>
<dbReference type="EMBL" id="JACDXX010000008">
    <property type="protein sequence ID" value="MCB5410465.1"/>
    <property type="molecule type" value="Genomic_DNA"/>
</dbReference>
<comment type="similarity">
    <text evidence="1">Belongs to the LysR transcriptional regulatory family.</text>
</comment>
<sequence length="296" mass="32901">MSSTPSLTSLRAFATVGQCLSFTEGAHRLGVTQSAVSRQIRQLETALDIALFRRIGNTIELTGAGAVLHERLAGAFDLIDDAVLEARRTVPRQKLTLLAPPTFAARWLSRRLVSFRQRFPDLDLSLHLNPDDNVRFDCVIRFGTGPRDRHSSTRLMVEQHIAVCAPDLWAEPERLRASCLLYVLDRALRLPTWDNWFASTQHERSGLPENAMEFATLDMVTQAAVSGAGLAVIDRNMIESELGSGALVQIDPVVVTGPYGYWLDISTERLATSRVVHFARWMQQLALQGTRGPQPD</sequence>
<dbReference type="InterPro" id="IPR005119">
    <property type="entry name" value="LysR_subst-bd"/>
</dbReference>
<keyword evidence="3" id="KW-0238">DNA-binding</keyword>
<dbReference type="InterPro" id="IPR000847">
    <property type="entry name" value="LysR_HTH_N"/>
</dbReference>
<evidence type="ECO:0000256" key="2">
    <source>
        <dbReference type="ARBA" id="ARBA00023015"/>
    </source>
</evidence>
<keyword evidence="2" id="KW-0805">Transcription regulation</keyword>
<comment type="caution">
    <text evidence="6">The sequence shown here is derived from an EMBL/GenBank/DDBJ whole genome shotgun (WGS) entry which is preliminary data.</text>
</comment>
<feature type="domain" description="HTH lysR-type" evidence="5">
    <location>
        <begin position="5"/>
        <end position="62"/>
    </location>
</feature>
<dbReference type="PANTHER" id="PTHR30537:SF58">
    <property type="entry name" value="HTH-TYPE TRANSCRIPTIONAL REGULATOR PERR"/>
    <property type="match status" value="1"/>
</dbReference>
<dbReference type="InterPro" id="IPR036388">
    <property type="entry name" value="WH-like_DNA-bd_sf"/>
</dbReference>
<proteinExistence type="inferred from homology"/>
<dbReference type="InterPro" id="IPR036390">
    <property type="entry name" value="WH_DNA-bd_sf"/>
</dbReference>
<evidence type="ECO:0000313" key="6">
    <source>
        <dbReference type="EMBL" id="MCB5410465.1"/>
    </source>
</evidence>
<dbReference type="Gene3D" id="3.40.190.10">
    <property type="entry name" value="Periplasmic binding protein-like II"/>
    <property type="match status" value="2"/>
</dbReference>
<organism evidence="6 7">
    <name type="scientific">Pseudogemmobacter faecipullorum</name>
    <dbReference type="NCBI Taxonomy" id="2755041"/>
    <lineage>
        <taxon>Bacteria</taxon>
        <taxon>Pseudomonadati</taxon>
        <taxon>Pseudomonadota</taxon>
        <taxon>Alphaproteobacteria</taxon>
        <taxon>Rhodobacterales</taxon>
        <taxon>Paracoccaceae</taxon>
        <taxon>Pseudogemmobacter</taxon>
    </lineage>
</organism>
<dbReference type="Pfam" id="PF03466">
    <property type="entry name" value="LysR_substrate"/>
    <property type="match status" value="1"/>
</dbReference>
<dbReference type="PRINTS" id="PR00039">
    <property type="entry name" value="HTHLYSR"/>
</dbReference>
<dbReference type="SUPFAM" id="SSF53850">
    <property type="entry name" value="Periplasmic binding protein-like II"/>
    <property type="match status" value="1"/>
</dbReference>
<evidence type="ECO:0000256" key="3">
    <source>
        <dbReference type="ARBA" id="ARBA00023125"/>
    </source>
</evidence>